<dbReference type="AlphaFoldDB" id="L1II60"/>
<dbReference type="Proteomes" id="UP000011087">
    <property type="component" value="Unassembled WGS sequence"/>
</dbReference>
<dbReference type="KEGG" id="gtt:GUITHDRAFT_165952"/>
<dbReference type="HOGENOM" id="CLU_1542947_0_0_1"/>
<evidence type="ECO:0000313" key="3">
    <source>
        <dbReference type="EnsemblProtists" id="EKX35505"/>
    </source>
</evidence>
<dbReference type="PaxDb" id="55529-EKX35505"/>
<feature type="region of interest" description="Disordered" evidence="1">
    <location>
        <begin position="70"/>
        <end position="102"/>
    </location>
</feature>
<accession>L1II60</accession>
<reference evidence="2 4" key="1">
    <citation type="journal article" date="2012" name="Nature">
        <title>Algal genomes reveal evolutionary mosaicism and the fate of nucleomorphs.</title>
        <authorList>
            <consortium name="DOE Joint Genome Institute"/>
            <person name="Curtis B.A."/>
            <person name="Tanifuji G."/>
            <person name="Burki F."/>
            <person name="Gruber A."/>
            <person name="Irimia M."/>
            <person name="Maruyama S."/>
            <person name="Arias M.C."/>
            <person name="Ball S.G."/>
            <person name="Gile G.H."/>
            <person name="Hirakawa Y."/>
            <person name="Hopkins J.F."/>
            <person name="Kuo A."/>
            <person name="Rensing S.A."/>
            <person name="Schmutz J."/>
            <person name="Symeonidi A."/>
            <person name="Elias M."/>
            <person name="Eveleigh R.J."/>
            <person name="Herman E.K."/>
            <person name="Klute M.J."/>
            <person name="Nakayama T."/>
            <person name="Obornik M."/>
            <person name="Reyes-Prieto A."/>
            <person name="Armbrust E.V."/>
            <person name="Aves S.J."/>
            <person name="Beiko R.G."/>
            <person name="Coutinho P."/>
            <person name="Dacks J.B."/>
            <person name="Durnford D.G."/>
            <person name="Fast N.M."/>
            <person name="Green B.R."/>
            <person name="Grisdale C.J."/>
            <person name="Hempel F."/>
            <person name="Henrissat B."/>
            <person name="Hoppner M.P."/>
            <person name="Ishida K."/>
            <person name="Kim E."/>
            <person name="Koreny L."/>
            <person name="Kroth P.G."/>
            <person name="Liu Y."/>
            <person name="Malik S.B."/>
            <person name="Maier U.G."/>
            <person name="McRose D."/>
            <person name="Mock T."/>
            <person name="Neilson J.A."/>
            <person name="Onodera N.T."/>
            <person name="Poole A.M."/>
            <person name="Pritham E.J."/>
            <person name="Richards T.A."/>
            <person name="Rocap G."/>
            <person name="Roy S.W."/>
            <person name="Sarai C."/>
            <person name="Schaack S."/>
            <person name="Shirato S."/>
            <person name="Slamovits C.H."/>
            <person name="Spencer D.F."/>
            <person name="Suzuki S."/>
            <person name="Worden A.Z."/>
            <person name="Zauner S."/>
            <person name="Barry K."/>
            <person name="Bell C."/>
            <person name="Bharti A.K."/>
            <person name="Crow J.A."/>
            <person name="Grimwood J."/>
            <person name="Kramer R."/>
            <person name="Lindquist E."/>
            <person name="Lucas S."/>
            <person name="Salamov A."/>
            <person name="McFadden G.I."/>
            <person name="Lane C.E."/>
            <person name="Keeling P.J."/>
            <person name="Gray M.W."/>
            <person name="Grigoriev I.V."/>
            <person name="Archibald J.M."/>
        </authorList>
    </citation>
    <scope>NUCLEOTIDE SEQUENCE</scope>
    <source>
        <strain evidence="2 4">CCMP2712</strain>
    </source>
</reference>
<proteinExistence type="predicted"/>
<keyword evidence="4" id="KW-1185">Reference proteome</keyword>
<dbReference type="EnsemblProtists" id="EKX35505">
    <property type="protein sequence ID" value="EKX35505"/>
    <property type="gene ID" value="GUITHDRAFT_165952"/>
</dbReference>
<sequence length="174" mass="19835">MTQLSADLYKDANKENRYLERPKDIVSWLDRSIKDVASCCIDRGIRRRPVLAKHAKFTLATWEASTADKSEHKGKEERMFAERRTNSCKLPSSKRPVRPNHRHSIGTIDGCKKYVMHRPGPFLEASGQCDSICAIDEHGNFQVDGCLKLLIFQNRSPFRKAIDSDGNFVSNIIQ</sequence>
<feature type="compositionally biased region" description="Basic and acidic residues" evidence="1">
    <location>
        <begin position="70"/>
        <end position="85"/>
    </location>
</feature>
<evidence type="ECO:0000313" key="2">
    <source>
        <dbReference type="EMBL" id="EKX35505.1"/>
    </source>
</evidence>
<evidence type="ECO:0000256" key="1">
    <source>
        <dbReference type="SAM" id="MobiDB-lite"/>
    </source>
</evidence>
<protein>
    <submittedName>
        <fullName evidence="2 3">Uncharacterized protein</fullName>
    </submittedName>
</protein>
<name>L1II60_GUITC</name>
<dbReference type="GeneID" id="17292220"/>
<evidence type="ECO:0000313" key="4">
    <source>
        <dbReference type="Proteomes" id="UP000011087"/>
    </source>
</evidence>
<dbReference type="EMBL" id="JH993089">
    <property type="protein sequence ID" value="EKX35505.1"/>
    <property type="molecule type" value="Genomic_DNA"/>
</dbReference>
<organism evidence="2">
    <name type="scientific">Guillardia theta (strain CCMP2712)</name>
    <name type="common">Cryptophyte</name>
    <dbReference type="NCBI Taxonomy" id="905079"/>
    <lineage>
        <taxon>Eukaryota</taxon>
        <taxon>Cryptophyceae</taxon>
        <taxon>Pyrenomonadales</taxon>
        <taxon>Geminigeraceae</taxon>
        <taxon>Guillardia</taxon>
    </lineage>
</organism>
<gene>
    <name evidence="2" type="ORF">GUITHDRAFT_165952</name>
</gene>
<dbReference type="RefSeq" id="XP_005822485.1">
    <property type="nucleotide sequence ID" value="XM_005822428.1"/>
</dbReference>
<reference evidence="4" key="2">
    <citation type="submission" date="2012-11" db="EMBL/GenBank/DDBJ databases">
        <authorList>
            <person name="Kuo A."/>
            <person name="Curtis B.A."/>
            <person name="Tanifuji G."/>
            <person name="Burki F."/>
            <person name="Gruber A."/>
            <person name="Irimia M."/>
            <person name="Maruyama S."/>
            <person name="Arias M.C."/>
            <person name="Ball S.G."/>
            <person name="Gile G.H."/>
            <person name="Hirakawa Y."/>
            <person name="Hopkins J.F."/>
            <person name="Rensing S.A."/>
            <person name="Schmutz J."/>
            <person name="Symeonidi A."/>
            <person name="Elias M."/>
            <person name="Eveleigh R.J."/>
            <person name="Herman E.K."/>
            <person name="Klute M.J."/>
            <person name="Nakayama T."/>
            <person name="Obornik M."/>
            <person name="Reyes-Prieto A."/>
            <person name="Armbrust E.V."/>
            <person name="Aves S.J."/>
            <person name="Beiko R.G."/>
            <person name="Coutinho P."/>
            <person name="Dacks J.B."/>
            <person name="Durnford D.G."/>
            <person name="Fast N.M."/>
            <person name="Green B.R."/>
            <person name="Grisdale C."/>
            <person name="Hempe F."/>
            <person name="Henrissat B."/>
            <person name="Hoppner M.P."/>
            <person name="Ishida K.-I."/>
            <person name="Kim E."/>
            <person name="Koreny L."/>
            <person name="Kroth P.G."/>
            <person name="Liu Y."/>
            <person name="Malik S.-B."/>
            <person name="Maier U.G."/>
            <person name="McRose D."/>
            <person name="Mock T."/>
            <person name="Neilson J.A."/>
            <person name="Onodera N.T."/>
            <person name="Poole A.M."/>
            <person name="Pritham E.J."/>
            <person name="Richards T.A."/>
            <person name="Rocap G."/>
            <person name="Roy S.W."/>
            <person name="Sarai C."/>
            <person name="Schaack S."/>
            <person name="Shirato S."/>
            <person name="Slamovits C.H."/>
            <person name="Spencer D.F."/>
            <person name="Suzuki S."/>
            <person name="Worden A.Z."/>
            <person name="Zauner S."/>
            <person name="Barry K."/>
            <person name="Bell C."/>
            <person name="Bharti A.K."/>
            <person name="Crow J.A."/>
            <person name="Grimwood J."/>
            <person name="Kramer R."/>
            <person name="Lindquist E."/>
            <person name="Lucas S."/>
            <person name="Salamov A."/>
            <person name="McFadden G.I."/>
            <person name="Lane C.E."/>
            <person name="Keeling P.J."/>
            <person name="Gray M.W."/>
            <person name="Grigoriev I.V."/>
            <person name="Archibald J.M."/>
        </authorList>
    </citation>
    <scope>NUCLEOTIDE SEQUENCE</scope>
    <source>
        <strain evidence="4">CCMP2712</strain>
    </source>
</reference>
<reference evidence="3" key="3">
    <citation type="submission" date="2015-06" db="UniProtKB">
        <authorList>
            <consortium name="EnsemblProtists"/>
        </authorList>
    </citation>
    <scope>IDENTIFICATION</scope>
</reference>